<dbReference type="PANTHER" id="PTHR11576:SF14">
    <property type="entry name" value="ZP DOMAIN-CONTAINING PROTEIN"/>
    <property type="match status" value="1"/>
</dbReference>
<evidence type="ECO:0000256" key="1">
    <source>
        <dbReference type="ARBA" id="ARBA00023157"/>
    </source>
</evidence>
<dbReference type="Proteomes" id="UP000694396">
    <property type="component" value="Unplaced"/>
</dbReference>
<protein>
    <recommendedName>
        <fullName evidence="4">ZP domain-containing protein</fullName>
    </recommendedName>
</protein>
<dbReference type="PROSITE" id="PS51034">
    <property type="entry name" value="ZP_2"/>
    <property type="match status" value="1"/>
</dbReference>
<dbReference type="Pfam" id="PF00100">
    <property type="entry name" value="Zona_pellucida"/>
    <property type="match status" value="1"/>
</dbReference>
<feature type="chain" id="PRO_5034178272" description="ZP domain-containing protein" evidence="3">
    <location>
        <begin position="21"/>
        <end position="339"/>
    </location>
</feature>
<feature type="domain" description="ZP" evidence="4">
    <location>
        <begin position="1"/>
        <end position="194"/>
    </location>
</feature>
<evidence type="ECO:0000313" key="6">
    <source>
        <dbReference type="Proteomes" id="UP000694396"/>
    </source>
</evidence>
<dbReference type="GO" id="GO:0032190">
    <property type="term" value="F:acrosin binding"/>
    <property type="evidence" value="ECO:0007669"/>
    <property type="project" value="TreeGrafter"/>
</dbReference>
<dbReference type="GO" id="GO:0035803">
    <property type="term" value="P:egg coat formation"/>
    <property type="evidence" value="ECO:0007669"/>
    <property type="project" value="TreeGrafter"/>
</dbReference>
<reference evidence="5" key="2">
    <citation type="submission" date="2025-09" db="UniProtKB">
        <authorList>
            <consortium name="Ensembl"/>
        </authorList>
    </citation>
    <scope>IDENTIFICATION</scope>
</reference>
<feature type="transmembrane region" description="Helical" evidence="2">
    <location>
        <begin position="262"/>
        <end position="294"/>
    </location>
</feature>
<proteinExistence type="predicted"/>
<dbReference type="GO" id="GO:0007339">
    <property type="term" value="P:binding of sperm to zona pellucida"/>
    <property type="evidence" value="ECO:0007669"/>
    <property type="project" value="TreeGrafter"/>
</dbReference>
<keyword evidence="6" id="KW-1185">Reference proteome</keyword>
<evidence type="ECO:0000313" key="5">
    <source>
        <dbReference type="Ensembl" id="ENSCRFP00000019478.1"/>
    </source>
</evidence>
<keyword evidence="1" id="KW-1015">Disulfide bond</keyword>
<keyword evidence="3" id="KW-0732">Signal</keyword>
<organism evidence="5 6">
    <name type="scientific">Cyanoderma ruficeps</name>
    <name type="common">rufous-capped babbler</name>
    <dbReference type="NCBI Taxonomy" id="181631"/>
    <lineage>
        <taxon>Eukaryota</taxon>
        <taxon>Metazoa</taxon>
        <taxon>Chordata</taxon>
        <taxon>Craniata</taxon>
        <taxon>Vertebrata</taxon>
        <taxon>Euteleostomi</taxon>
        <taxon>Archelosauria</taxon>
        <taxon>Archosauria</taxon>
        <taxon>Dinosauria</taxon>
        <taxon>Saurischia</taxon>
        <taxon>Theropoda</taxon>
        <taxon>Coelurosauria</taxon>
        <taxon>Aves</taxon>
        <taxon>Neognathae</taxon>
        <taxon>Neoaves</taxon>
        <taxon>Telluraves</taxon>
        <taxon>Australaves</taxon>
        <taxon>Passeriformes</taxon>
        <taxon>Sylvioidea</taxon>
        <taxon>Timaliidae</taxon>
        <taxon>Cyanoderma</taxon>
    </lineage>
</organism>
<accession>A0A8C3RFN9</accession>
<evidence type="ECO:0000256" key="3">
    <source>
        <dbReference type="SAM" id="SignalP"/>
    </source>
</evidence>
<dbReference type="AlphaFoldDB" id="A0A8C3RFN9"/>
<reference evidence="5" key="1">
    <citation type="submission" date="2025-08" db="UniProtKB">
        <authorList>
            <consortium name="Ensembl"/>
        </authorList>
    </citation>
    <scope>IDENTIFICATION</scope>
</reference>
<dbReference type="Ensembl" id="ENSCRFT00000020129.1">
    <property type="protein sequence ID" value="ENSCRFP00000019478.1"/>
    <property type="gene ID" value="ENSCRFG00000014588.1"/>
</dbReference>
<dbReference type="GO" id="GO:0031012">
    <property type="term" value="C:extracellular matrix"/>
    <property type="evidence" value="ECO:0007669"/>
    <property type="project" value="TreeGrafter"/>
</dbReference>
<keyword evidence="2" id="KW-0472">Membrane</keyword>
<feature type="signal peptide" evidence="3">
    <location>
        <begin position="1"/>
        <end position="20"/>
    </location>
</feature>
<evidence type="ECO:0000256" key="2">
    <source>
        <dbReference type="SAM" id="Phobius"/>
    </source>
</evidence>
<dbReference type="InterPro" id="IPR001507">
    <property type="entry name" value="ZP_dom"/>
</dbReference>
<dbReference type="FunFam" id="2.60.40.4100:FF:000002">
    <property type="entry name" value="Zona pellucida sperm-binding protein 3"/>
    <property type="match status" value="1"/>
</dbReference>
<evidence type="ECO:0000259" key="4">
    <source>
        <dbReference type="PROSITE" id="PS51034"/>
    </source>
</evidence>
<keyword evidence="2" id="KW-1133">Transmembrane helix</keyword>
<keyword evidence="2" id="KW-0812">Transmembrane</keyword>
<dbReference type="GO" id="GO:2000344">
    <property type="term" value="P:positive regulation of acrosome reaction"/>
    <property type="evidence" value="ECO:0007669"/>
    <property type="project" value="TreeGrafter"/>
</dbReference>
<dbReference type="PANTHER" id="PTHR11576">
    <property type="entry name" value="ZONA PELLUCIDA SPERM-BINDING PROTEIN 3"/>
    <property type="match status" value="1"/>
</dbReference>
<dbReference type="InterPro" id="IPR042235">
    <property type="entry name" value="ZP-C_dom"/>
</dbReference>
<dbReference type="InterPro" id="IPR055355">
    <property type="entry name" value="ZP-C"/>
</dbReference>
<dbReference type="Gene3D" id="2.60.40.4100">
    <property type="entry name" value="Zona pellucida, ZP-C domain"/>
    <property type="match status" value="1"/>
</dbReference>
<name>A0A8C3RFN9_9PASS</name>
<sequence length="339" mass="36382">MGMELCLLVLVCGAVLEVAGTTMVPVASEPSGHTVTAPVMSLGMGTGRIPAHPHSEEPIMNFTLRLLDEDSSATLEKLPVLSPGSMIHLEASVHFSPSISMKIHVDQCYTTTTEQPGHSRRVFMVVNSRGCLHGEKLGNVSVQHQKGGSVLQLSILAPTLEGEPEEGQVYVHCLLMAWGQGCATRSCFYSHTTASWHNAEDPVQSTPCHCCDTGCPAADTLRGDMAGFPGEGTLHWETVGPVLVQKEKVPWYKAPCQTVKRLLLAGLALVGSAVLVVAVLGGLLGLALTTWGLGRPRRGQRPPRQRCPFQAELQSVVGALVLREREKQSKMGPEPLPHQ</sequence>